<dbReference type="SUPFAM" id="SSF46785">
    <property type="entry name" value="Winged helix' DNA-binding domain"/>
    <property type="match status" value="1"/>
</dbReference>
<protein>
    <recommendedName>
        <fullName evidence="1">HTH hxlR-type domain-containing protein</fullName>
    </recommendedName>
</protein>
<dbReference type="EMBL" id="HG322949">
    <property type="protein sequence ID" value="CDG85787.1"/>
    <property type="molecule type" value="Genomic_DNA"/>
</dbReference>
<dbReference type="KEGG" id="jag:GJA_5190"/>
<proteinExistence type="predicted"/>
<feature type="domain" description="HTH hxlR-type" evidence="1">
    <location>
        <begin position="4"/>
        <end position="44"/>
    </location>
</feature>
<gene>
    <name evidence="2" type="ORF">GJA_5190</name>
</gene>
<dbReference type="Proteomes" id="UP000027604">
    <property type="component" value="Chromosome I"/>
</dbReference>
<dbReference type="HOGENOM" id="CLU_2464891_0_0_4"/>
<name>W0VEM1_9BURK</name>
<accession>W0VEM1</accession>
<dbReference type="InterPro" id="IPR002577">
    <property type="entry name" value="HTH_HxlR"/>
</dbReference>
<dbReference type="AlphaFoldDB" id="W0VEM1"/>
<dbReference type="eggNOG" id="COG1733">
    <property type="taxonomic scope" value="Bacteria"/>
</dbReference>
<reference evidence="2 3" key="1">
    <citation type="journal article" date="2015" name="Genome Announc.">
        <title>Genome Sequence of Mushroom Soft-Rot Pathogen Janthinobacterium agaricidamnosum.</title>
        <authorList>
            <person name="Graupner K."/>
            <person name="Lackner G."/>
            <person name="Hertweck C."/>
        </authorList>
    </citation>
    <scope>NUCLEOTIDE SEQUENCE [LARGE SCALE GENOMIC DNA]</scope>
    <source>
        <strain evidence="3">NBRC 102515 / DSM 9628</strain>
    </source>
</reference>
<evidence type="ECO:0000313" key="3">
    <source>
        <dbReference type="Proteomes" id="UP000027604"/>
    </source>
</evidence>
<dbReference type="STRING" id="1349767.GJA_5190"/>
<dbReference type="Pfam" id="PF01638">
    <property type="entry name" value="HxlR"/>
    <property type="match status" value="1"/>
</dbReference>
<dbReference type="InterPro" id="IPR036388">
    <property type="entry name" value="WH-like_DNA-bd_sf"/>
</dbReference>
<evidence type="ECO:0000313" key="2">
    <source>
        <dbReference type="EMBL" id="CDG85787.1"/>
    </source>
</evidence>
<sequence length="88" mass="9615">MDQEILEVRPASDGTAYQEYALTMKGRALAPALIGLAQWGASYAFEPGDAASTFVDKKNKRPLKPIEMKASDGRVLQDSDIQWLSGLD</sequence>
<evidence type="ECO:0000259" key="1">
    <source>
        <dbReference type="Pfam" id="PF01638"/>
    </source>
</evidence>
<keyword evidence="3" id="KW-1185">Reference proteome</keyword>
<dbReference type="InterPro" id="IPR036390">
    <property type="entry name" value="WH_DNA-bd_sf"/>
</dbReference>
<dbReference type="Gene3D" id="1.10.10.10">
    <property type="entry name" value="Winged helix-like DNA-binding domain superfamily/Winged helix DNA-binding domain"/>
    <property type="match status" value="1"/>
</dbReference>
<organism evidence="2 3">
    <name type="scientific">Janthinobacterium agaricidamnosum NBRC 102515 = DSM 9628</name>
    <dbReference type="NCBI Taxonomy" id="1349767"/>
    <lineage>
        <taxon>Bacteria</taxon>
        <taxon>Pseudomonadati</taxon>
        <taxon>Pseudomonadota</taxon>
        <taxon>Betaproteobacteria</taxon>
        <taxon>Burkholderiales</taxon>
        <taxon>Oxalobacteraceae</taxon>
        <taxon>Janthinobacterium</taxon>
    </lineage>
</organism>